<evidence type="ECO:0000313" key="8">
    <source>
        <dbReference type="EMBL" id="CAG74139.1"/>
    </source>
</evidence>
<dbReference type="GO" id="GO:0046872">
    <property type="term" value="F:metal ion binding"/>
    <property type="evidence" value="ECO:0007669"/>
    <property type="project" value="UniProtKB-KW"/>
</dbReference>
<dbReference type="Gene3D" id="3.40.50.1450">
    <property type="entry name" value="HybD-like"/>
    <property type="match status" value="1"/>
</dbReference>
<evidence type="ECO:0000256" key="7">
    <source>
        <dbReference type="PIRSR" id="PIRSR604419-1"/>
    </source>
</evidence>
<dbReference type="NCBIfam" id="TIGR00072">
    <property type="entry name" value="hydrog_prot"/>
    <property type="match status" value="1"/>
</dbReference>
<dbReference type="InterPro" id="IPR023430">
    <property type="entry name" value="Pept_HybD-like_dom_sf"/>
</dbReference>
<dbReference type="PRINTS" id="PR00446">
    <property type="entry name" value="HYDRGNUPTAKE"/>
</dbReference>
<feature type="binding site" evidence="7">
    <location>
        <position position="93"/>
    </location>
    <ligand>
        <name>Ni(2+)</name>
        <dbReference type="ChEBI" id="CHEBI:49786"/>
    </ligand>
</feature>
<dbReference type="MEROPS" id="A31.001"/>
<evidence type="ECO:0000256" key="6">
    <source>
        <dbReference type="ARBA" id="ARBA00022801"/>
    </source>
</evidence>
<reference evidence="8" key="1">
    <citation type="submission" date="2004-02" db="EMBL/GenBank/DDBJ databases">
        <title>The genome sequence of the enterobacterial phytopathogen Erwinia carotovora subsp. atroseptica SCRI1043 and functional genomic identification of novel virulence factors.</title>
        <authorList>
            <person name="Bell K.S."/>
            <person name="Sebaihia M."/>
            <person name="Pritchard L."/>
            <person name="Holden M."/>
            <person name="Hyman L.J."/>
            <person name="Holeva M.C."/>
            <person name="Thomson N.R."/>
            <person name="Bentley S.D."/>
            <person name="Churcher C."/>
            <person name="Mungall K."/>
            <person name="Atkin R."/>
            <person name="Bason N."/>
            <person name="Brooks K."/>
            <person name="Chillingworth T."/>
            <person name="Clark K."/>
            <person name="Doggett J."/>
            <person name="Fraser A."/>
            <person name="Hance Z."/>
            <person name="Hauser H."/>
            <person name="Jagels K."/>
            <person name="Moule S."/>
            <person name="Norbertczak H."/>
            <person name="Ormond D."/>
            <person name="Price C."/>
            <person name="Quail M.A."/>
            <person name="Sanders M."/>
            <person name="Walker D."/>
            <person name="Whitehead S."/>
            <person name="Salmond G.P.C."/>
            <person name="Birch P.R.J."/>
            <person name="Barrell B.G."/>
            <person name="Parkhill J."/>
            <person name="Toth I.K."/>
        </authorList>
    </citation>
    <scope>NUCLEOTIDE SEQUENCE</scope>
    <source>
        <strain evidence="8">SCRI1043</strain>
    </source>
</reference>
<feature type="binding site" evidence="7">
    <location>
        <position position="63"/>
    </location>
    <ligand>
        <name>Ni(2+)</name>
        <dbReference type="ChEBI" id="CHEBI:49786"/>
    </ligand>
</feature>
<dbReference type="KEGG" id="eca:ECA1229"/>
<dbReference type="CDD" id="cd06062">
    <property type="entry name" value="H2MP_MemB-H2up"/>
    <property type="match status" value="1"/>
</dbReference>
<evidence type="ECO:0000256" key="5">
    <source>
        <dbReference type="ARBA" id="ARBA00022750"/>
    </source>
</evidence>
<dbReference type="HOGENOM" id="CLU_099037_0_0_6"/>
<sequence>MMSILVLGIGNLLLGDEAVGVRIIEALEQRYRLPEHVEVLDGGTSGMELMDVMANRDHLIVADAVLADSPPGSVVELHDEEIPAFFTRKVSPHQLGLSDVLMALRLTEEFPRRLTLVGVVPASLEPGIGLTALASRAIEPALAQVLAALQSSGVVAELREASDAGFC</sequence>
<keyword evidence="9" id="KW-1185">Reference proteome</keyword>
<evidence type="ECO:0000256" key="2">
    <source>
        <dbReference type="ARBA" id="ARBA00022596"/>
    </source>
</evidence>
<accession>Q6D7U6</accession>
<evidence type="ECO:0000313" key="9">
    <source>
        <dbReference type="Proteomes" id="UP000007966"/>
    </source>
</evidence>
<dbReference type="InterPro" id="IPR004419">
    <property type="entry name" value="Pept_A31_hyd_express"/>
</dbReference>
<dbReference type="FunFam" id="3.40.50.1450:FF:000002">
    <property type="entry name" value="Hydrogenase 1 maturation protease"/>
    <property type="match status" value="1"/>
</dbReference>
<gene>
    <name evidence="8" type="primary">hybD</name>
    <name evidence="8" type="ordered locus">ECA1229</name>
</gene>
<keyword evidence="3 8" id="KW-0645">Protease</keyword>
<dbReference type="GO" id="GO:0008047">
    <property type="term" value="F:enzyme activator activity"/>
    <property type="evidence" value="ECO:0007669"/>
    <property type="project" value="InterPro"/>
</dbReference>
<evidence type="ECO:0000256" key="1">
    <source>
        <dbReference type="ARBA" id="ARBA00006814"/>
    </source>
</evidence>
<dbReference type="GO" id="GO:0004190">
    <property type="term" value="F:aspartic-type endopeptidase activity"/>
    <property type="evidence" value="ECO:0007669"/>
    <property type="project" value="UniProtKB-KW"/>
</dbReference>
<dbReference type="InterPro" id="IPR000671">
    <property type="entry name" value="Peptidase_A31"/>
</dbReference>
<comment type="similarity">
    <text evidence="1">Belongs to the peptidase A31 family.</text>
</comment>
<dbReference type="AlphaFoldDB" id="Q6D7U6"/>
<dbReference type="STRING" id="218491.ECA1229"/>
<keyword evidence="2 7" id="KW-0533">Nickel</keyword>
<name>Q6D7U6_PECAS</name>
<dbReference type="NCBIfam" id="NF007777">
    <property type="entry name" value="PRK10466.1"/>
    <property type="match status" value="1"/>
</dbReference>
<evidence type="ECO:0000256" key="4">
    <source>
        <dbReference type="ARBA" id="ARBA00022723"/>
    </source>
</evidence>
<dbReference type="GO" id="GO:0016485">
    <property type="term" value="P:protein processing"/>
    <property type="evidence" value="ECO:0007669"/>
    <property type="project" value="InterPro"/>
</dbReference>
<feature type="binding site" evidence="7">
    <location>
        <position position="17"/>
    </location>
    <ligand>
        <name>Ni(2+)</name>
        <dbReference type="ChEBI" id="CHEBI:49786"/>
    </ligand>
</feature>
<dbReference type="PANTHER" id="PTHR30302">
    <property type="entry name" value="HYDROGENASE 1 MATURATION PROTEASE"/>
    <property type="match status" value="1"/>
</dbReference>
<dbReference type="EC" id="3.4.24.-" evidence="8"/>
<evidence type="ECO:0000256" key="3">
    <source>
        <dbReference type="ARBA" id="ARBA00022670"/>
    </source>
</evidence>
<dbReference type="Proteomes" id="UP000007966">
    <property type="component" value="Chromosome"/>
</dbReference>
<dbReference type="EMBL" id="BX950851">
    <property type="protein sequence ID" value="CAG74139.1"/>
    <property type="molecule type" value="Genomic_DNA"/>
</dbReference>
<proteinExistence type="inferred from homology"/>
<keyword evidence="4 7" id="KW-0479">Metal-binding</keyword>
<organism evidence="8 9">
    <name type="scientific">Pectobacterium atrosepticum (strain SCRI 1043 / ATCC BAA-672)</name>
    <name type="common">Erwinia carotovora subsp. atroseptica</name>
    <dbReference type="NCBI Taxonomy" id="218491"/>
    <lineage>
        <taxon>Bacteria</taxon>
        <taxon>Pseudomonadati</taxon>
        <taxon>Pseudomonadota</taxon>
        <taxon>Gammaproteobacteria</taxon>
        <taxon>Enterobacterales</taxon>
        <taxon>Pectobacteriaceae</taxon>
        <taxon>Pectobacterium</taxon>
    </lineage>
</organism>
<dbReference type="Pfam" id="PF01750">
    <property type="entry name" value="HycI"/>
    <property type="match status" value="1"/>
</dbReference>
<dbReference type="SUPFAM" id="SSF53163">
    <property type="entry name" value="HybD-like"/>
    <property type="match status" value="1"/>
</dbReference>
<dbReference type="eggNOG" id="COG0680">
    <property type="taxonomic scope" value="Bacteria"/>
</dbReference>
<dbReference type="NCBIfam" id="TIGR00140">
    <property type="entry name" value="hupD"/>
    <property type="match status" value="1"/>
</dbReference>
<dbReference type="PANTHER" id="PTHR30302:SF1">
    <property type="entry name" value="HYDROGENASE 2 MATURATION PROTEASE"/>
    <property type="match status" value="1"/>
</dbReference>
<keyword evidence="5" id="KW-0064">Aspartyl protease</keyword>
<protein>
    <submittedName>
        <fullName evidence="8">Hydrogenase 2 maturation protease</fullName>
        <ecNumber evidence="8">3.4.24.-</ecNumber>
    </submittedName>
</protein>
<keyword evidence="6 8" id="KW-0378">Hydrolase</keyword>